<dbReference type="PANTHER" id="PTHR42700">
    <property type="entry name" value="SULFATE ADENYLYLTRANSFERASE"/>
    <property type="match status" value="1"/>
</dbReference>
<feature type="active site" description="Phosphoserine intermediate" evidence="6">
    <location>
        <position position="111"/>
    </location>
</feature>
<sequence length="209" mass="23521">MTNNKENIHLVAPRSHVSQEMREARHSHKGMVFWLTGLSGAGKSTLAHTAELMLFEKGYNIVVLDGDAIRTGLCNDLCFSPEDRQENNRRIAELAKILVRNATICLCAFISPSETARKNAKDIIGEEFFKEVFISCSSEECERRDVKGFYKKARTGEIKNYTGVSSNYEAPTNPDLIIVTENKTVTENTNELFEFIVAHTKNLELEISS</sequence>
<feature type="binding site" evidence="6">
    <location>
        <begin position="37"/>
        <end position="44"/>
    </location>
    <ligand>
        <name>ATP</name>
        <dbReference type="ChEBI" id="CHEBI:30616"/>
    </ligand>
</feature>
<dbReference type="NCBIfam" id="TIGR00455">
    <property type="entry name" value="apsK"/>
    <property type="match status" value="1"/>
</dbReference>
<dbReference type="CDD" id="cd02027">
    <property type="entry name" value="APSK"/>
    <property type="match status" value="1"/>
</dbReference>
<dbReference type="OrthoDB" id="9804504at2"/>
<keyword evidence="5 6" id="KW-0067">ATP-binding</keyword>
<protein>
    <recommendedName>
        <fullName evidence="2 6">Adenylyl-sulfate kinase</fullName>
        <ecNumber evidence="2 6">2.7.1.25</ecNumber>
    </recommendedName>
    <alternativeName>
        <fullName evidence="6">APS kinase</fullName>
    </alternativeName>
    <alternativeName>
        <fullName evidence="6">ATP adenosine-5'-phosphosulfate 3'-phosphotransferase</fullName>
    </alternativeName>
    <alternativeName>
        <fullName evidence="6">Adenosine-5'-phosphosulfate kinase</fullName>
    </alternativeName>
</protein>
<dbReference type="InterPro" id="IPR059117">
    <property type="entry name" value="APS_kinase_dom"/>
</dbReference>
<comment type="catalytic activity">
    <reaction evidence="1 6 7">
        <text>adenosine 5'-phosphosulfate + ATP = 3'-phosphoadenylyl sulfate + ADP + H(+)</text>
        <dbReference type="Rhea" id="RHEA:24152"/>
        <dbReference type="ChEBI" id="CHEBI:15378"/>
        <dbReference type="ChEBI" id="CHEBI:30616"/>
        <dbReference type="ChEBI" id="CHEBI:58243"/>
        <dbReference type="ChEBI" id="CHEBI:58339"/>
        <dbReference type="ChEBI" id="CHEBI:456216"/>
        <dbReference type="EC" id="2.7.1.25"/>
    </reaction>
</comment>
<comment type="pathway">
    <text evidence="6 7">Sulfur metabolism; hydrogen sulfide biosynthesis; sulfite from sulfate: step 2/3.</text>
</comment>
<keyword evidence="6" id="KW-0597">Phosphoprotein</keyword>
<keyword evidence="4 6" id="KW-0547">Nucleotide-binding</keyword>
<dbReference type="EMBL" id="FRDI01000002">
    <property type="protein sequence ID" value="SHN49031.1"/>
    <property type="molecule type" value="Genomic_DNA"/>
</dbReference>
<dbReference type="GO" id="GO:0019379">
    <property type="term" value="P:sulfate assimilation, phosphoadenylyl sulfate reduction by phosphoadenylyl-sulfate reductase (thioredoxin)"/>
    <property type="evidence" value="ECO:0007669"/>
    <property type="project" value="TreeGrafter"/>
</dbReference>
<evidence type="ECO:0000256" key="6">
    <source>
        <dbReference type="HAMAP-Rule" id="MF_00065"/>
    </source>
</evidence>
<dbReference type="STRING" id="1121455.SAMN02745728_00088"/>
<evidence type="ECO:0000256" key="2">
    <source>
        <dbReference type="ARBA" id="ARBA00012121"/>
    </source>
</evidence>
<dbReference type="EC" id="2.7.1.25" evidence="2 6"/>
<feature type="domain" description="APS kinase" evidence="8">
    <location>
        <begin position="29"/>
        <end position="178"/>
    </location>
</feature>
<keyword evidence="3 6" id="KW-0808">Transferase</keyword>
<evidence type="ECO:0000313" key="9">
    <source>
        <dbReference type="EMBL" id="SHN49031.1"/>
    </source>
</evidence>
<dbReference type="RefSeq" id="WP_072695381.1">
    <property type="nucleotide sequence ID" value="NZ_FRDI01000002.1"/>
</dbReference>
<dbReference type="SUPFAM" id="SSF52540">
    <property type="entry name" value="P-loop containing nucleoside triphosphate hydrolases"/>
    <property type="match status" value="1"/>
</dbReference>
<dbReference type="UniPathway" id="UPA00140">
    <property type="reaction ID" value="UER00205"/>
</dbReference>
<accession>A0A1M7RS47</accession>
<gene>
    <name evidence="6" type="primary">cysC</name>
    <name evidence="9" type="ORF">SAMN02745728_00088</name>
</gene>
<dbReference type="GO" id="GO:0010134">
    <property type="term" value="P:sulfate assimilation via adenylyl sulfate reduction"/>
    <property type="evidence" value="ECO:0007669"/>
    <property type="project" value="TreeGrafter"/>
</dbReference>
<comment type="function">
    <text evidence="6 7">Catalyzes the synthesis of activated sulfate.</text>
</comment>
<dbReference type="Gene3D" id="3.40.50.300">
    <property type="entry name" value="P-loop containing nucleotide triphosphate hydrolases"/>
    <property type="match status" value="1"/>
</dbReference>
<evidence type="ECO:0000256" key="1">
    <source>
        <dbReference type="ARBA" id="ARBA00001823"/>
    </source>
</evidence>
<reference evidence="9 10" key="1">
    <citation type="submission" date="2016-12" db="EMBL/GenBank/DDBJ databases">
        <authorList>
            <person name="Song W.-J."/>
            <person name="Kurnit D.M."/>
        </authorList>
    </citation>
    <scope>NUCLEOTIDE SEQUENCE [LARGE SCALE GENOMIC DNA]</scope>
    <source>
        <strain evidence="9 10">DSM 11393</strain>
    </source>
</reference>
<dbReference type="GO" id="GO:0004781">
    <property type="term" value="F:sulfate adenylyltransferase (ATP) activity"/>
    <property type="evidence" value="ECO:0007669"/>
    <property type="project" value="TreeGrafter"/>
</dbReference>
<evidence type="ECO:0000256" key="4">
    <source>
        <dbReference type="ARBA" id="ARBA00022741"/>
    </source>
</evidence>
<dbReference type="GO" id="GO:0005524">
    <property type="term" value="F:ATP binding"/>
    <property type="evidence" value="ECO:0007669"/>
    <property type="project" value="UniProtKB-UniRule"/>
</dbReference>
<dbReference type="PANTHER" id="PTHR42700:SF1">
    <property type="entry name" value="SULFATE ADENYLYLTRANSFERASE"/>
    <property type="match status" value="1"/>
</dbReference>
<evidence type="ECO:0000313" key="10">
    <source>
        <dbReference type="Proteomes" id="UP000186469"/>
    </source>
</evidence>
<dbReference type="NCBIfam" id="NF003013">
    <property type="entry name" value="PRK03846.1"/>
    <property type="match status" value="1"/>
</dbReference>
<dbReference type="AlphaFoldDB" id="A0A1M7RS47"/>
<name>A0A1M7RS47_9BACT</name>
<evidence type="ECO:0000256" key="5">
    <source>
        <dbReference type="ARBA" id="ARBA00022840"/>
    </source>
</evidence>
<dbReference type="Proteomes" id="UP000186469">
    <property type="component" value="Unassembled WGS sequence"/>
</dbReference>
<evidence type="ECO:0000256" key="7">
    <source>
        <dbReference type="RuleBase" id="RU004347"/>
    </source>
</evidence>
<dbReference type="InterPro" id="IPR050512">
    <property type="entry name" value="Sulf_AdTrans/APS_kinase"/>
</dbReference>
<dbReference type="GO" id="GO:0005737">
    <property type="term" value="C:cytoplasm"/>
    <property type="evidence" value="ECO:0007669"/>
    <property type="project" value="TreeGrafter"/>
</dbReference>
<evidence type="ECO:0000259" key="8">
    <source>
        <dbReference type="Pfam" id="PF01583"/>
    </source>
</evidence>
<comment type="similarity">
    <text evidence="6 7">Belongs to the APS kinase family.</text>
</comment>
<dbReference type="HAMAP" id="MF_00065">
    <property type="entry name" value="Adenylyl_sulf_kinase"/>
    <property type="match status" value="1"/>
</dbReference>
<dbReference type="InterPro" id="IPR002891">
    <property type="entry name" value="APS"/>
</dbReference>
<organism evidence="9 10">
    <name type="scientific">Desulfovibrio litoralis DSM 11393</name>
    <dbReference type="NCBI Taxonomy" id="1121455"/>
    <lineage>
        <taxon>Bacteria</taxon>
        <taxon>Pseudomonadati</taxon>
        <taxon>Thermodesulfobacteriota</taxon>
        <taxon>Desulfovibrionia</taxon>
        <taxon>Desulfovibrionales</taxon>
        <taxon>Desulfovibrionaceae</taxon>
        <taxon>Desulfovibrio</taxon>
    </lineage>
</organism>
<dbReference type="GO" id="GO:0070814">
    <property type="term" value="P:hydrogen sulfide biosynthetic process"/>
    <property type="evidence" value="ECO:0007669"/>
    <property type="project" value="UniProtKB-UniRule"/>
</dbReference>
<dbReference type="InterPro" id="IPR027417">
    <property type="entry name" value="P-loop_NTPase"/>
</dbReference>
<dbReference type="GO" id="GO:0004020">
    <property type="term" value="F:adenylylsulfate kinase activity"/>
    <property type="evidence" value="ECO:0007669"/>
    <property type="project" value="UniProtKB-UniRule"/>
</dbReference>
<keyword evidence="10" id="KW-1185">Reference proteome</keyword>
<keyword evidence="6 7" id="KW-0418">Kinase</keyword>
<evidence type="ECO:0000256" key="3">
    <source>
        <dbReference type="ARBA" id="ARBA00022679"/>
    </source>
</evidence>
<proteinExistence type="inferred from homology"/>
<dbReference type="Pfam" id="PF01583">
    <property type="entry name" value="APS_kinase"/>
    <property type="match status" value="1"/>
</dbReference>